<evidence type="ECO:0000256" key="5">
    <source>
        <dbReference type="ARBA" id="ARBA00012250"/>
    </source>
</evidence>
<evidence type="ECO:0000256" key="6">
    <source>
        <dbReference type="ARBA" id="ARBA00022554"/>
    </source>
</evidence>
<evidence type="ECO:0000256" key="11">
    <source>
        <dbReference type="PROSITE-ProRule" id="PRU10055"/>
    </source>
</evidence>
<reference evidence="15" key="1">
    <citation type="submission" date="2018-11" db="EMBL/GenBank/DDBJ databases">
        <authorList>
            <consortium name="Genoscope - CEA"/>
            <person name="William W."/>
        </authorList>
    </citation>
    <scope>NUCLEOTIDE SEQUENCE</scope>
</reference>
<dbReference type="PROSITE" id="PS00572">
    <property type="entry name" value="GLYCOSYL_HYDROL_F1_1"/>
    <property type="match status" value="1"/>
</dbReference>
<dbReference type="PRINTS" id="PR00131">
    <property type="entry name" value="GLHYDRLASE1"/>
</dbReference>
<proteinExistence type="inferred from homology"/>
<dbReference type="AlphaFoldDB" id="A0A3P6FIN6"/>
<evidence type="ECO:0000256" key="13">
    <source>
        <dbReference type="RuleBase" id="RU004468"/>
    </source>
</evidence>
<evidence type="ECO:0000313" key="15">
    <source>
        <dbReference type="EMBL" id="VDD57883.1"/>
    </source>
</evidence>
<comment type="catalytic activity">
    <reaction evidence="10">
        <text>a thioglucoside + H2O = a sugar + a thiol.</text>
        <dbReference type="EC" id="3.2.1.147"/>
    </reaction>
</comment>
<dbReference type="GO" id="GO:0008422">
    <property type="term" value="F:beta-glucosidase activity"/>
    <property type="evidence" value="ECO:0007669"/>
    <property type="project" value="TreeGrafter"/>
</dbReference>
<dbReference type="Pfam" id="PF00232">
    <property type="entry name" value="Glyco_hydro_1"/>
    <property type="match status" value="1"/>
</dbReference>
<name>A0A3P6FIN6_BRAOL</name>
<evidence type="ECO:0000256" key="3">
    <source>
        <dbReference type="ARBA" id="ARBA00010838"/>
    </source>
</evidence>
<dbReference type="InterPro" id="IPR018120">
    <property type="entry name" value="Glyco_hydro_1_AS"/>
</dbReference>
<evidence type="ECO:0000256" key="12">
    <source>
        <dbReference type="RuleBase" id="RU003690"/>
    </source>
</evidence>
<evidence type="ECO:0000256" key="1">
    <source>
        <dbReference type="ARBA" id="ARBA00003014"/>
    </source>
</evidence>
<feature type="chain" id="PRO_5018045337" description="thioglucosidase" evidence="14">
    <location>
        <begin position="22"/>
        <end position="573"/>
    </location>
</feature>
<dbReference type="PROSITE" id="PS51257">
    <property type="entry name" value="PROKAR_LIPOPROTEIN"/>
    <property type="match status" value="1"/>
</dbReference>
<organism evidence="15">
    <name type="scientific">Brassica oleracea</name>
    <name type="common">Wild cabbage</name>
    <dbReference type="NCBI Taxonomy" id="3712"/>
    <lineage>
        <taxon>Eukaryota</taxon>
        <taxon>Viridiplantae</taxon>
        <taxon>Streptophyta</taxon>
        <taxon>Embryophyta</taxon>
        <taxon>Tracheophyta</taxon>
        <taxon>Spermatophyta</taxon>
        <taxon>Magnoliopsida</taxon>
        <taxon>eudicotyledons</taxon>
        <taxon>Gunneridae</taxon>
        <taxon>Pentapetalae</taxon>
        <taxon>rosids</taxon>
        <taxon>malvids</taxon>
        <taxon>Brassicales</taxon>
        <taxon>Brassicaceae</taxon>
        <taxon>Brassiceae</taxon>
        <taxon>Brassica</taxon>
    </lineage>
</organism>
<dbReference type="FunFam" id="3.20.20.80:FF:000022">
    <property type="entry name" value="Beta-glucosidase 11"/>
    <property type="match status" value="1"/>
</dbReference>
<comment type="function">
    <text evidence="1">Degradation of glucosinolates (glucose residue linked by a thioglucoside bound to an amino acid derivative) to glucose, sulfate and any of the products: thiocyanates, isothiocyanates, nitriles, epithionitriles or oxazolidine-2-thiones.</text>
</comment>
<keyword evidence="6" id="KW-0926">Vacuole</keyword>
<evidence type="ECO:0000256" key="4">
    <source>
        <dbReference type="ARBA" id="ARBA00011738"/>
    </source>
</evidence>
<keyword evidence="7 13" id="KW-0378">Hydrolase</keyword>
<dbReference type="GO" id="GO:0019137">
    <property type="term" value="F:thioglucosidase activity"/>
    <property type="evidence" value="ECO:0007669"/>
    <property type="project" value="UniProtKB-EC"/>
</dbReference>
<dbReference type="PROSITE" id="PS00653">
    <property type="entry name" value="GLYCOSYL_HYDROL_F1_2"/>
    <property type="match status" value="1"/>
</dbReference>
<dbReference type="InterPro" id="IPR033132">
    <property type="entry name" value="GH_1_N_CS"/>
</dbReference>
<dbReference type="InterPro" id="IPR017853">
    <property type="entry name" value="GH"/>
</dbReference>
<accession>A0A3P6FIN6</accession>
<protein>
    <recommendedName>
        <fullName evidence="5">thioglucosidase</fullName>
        <ecNumber evidence="5">3.2.1.147</ecNumber>
    </recommendedName>
    <alternativeName>
        <fullName evidence="8">Sinigrinase</fullName>
    </alternativeName>
    <alternativeName>
        <fullName evidence="9">Thioglucosidase</fullName>
    </alternativeName>
</protein>
<evidence type="ECO:0000256" key="8">
    <source>
        <dbReference type="ARBA" id="ARBA00032643"/>
    </source>
</evidence>
<evidence type="ECO:0000256" key="2">
    <source>
        <dbReference type="ARBA" id="ARBA00004116"/>
    </source>
</evidence>
<dbReference type="EMBL" id="LR031879">
    <property type="protein sequence ID" value="VDD57883.1"/>
    <property type="molecule type" value="Genomic_DNA"/>
</dbReference>
<evidence type="ECO:0000256" key="14">
    <source>
        <dbReference type="SAM" id="SignalP"/>
    </source>
</evidence>
<gene>
    <name evidence="15" type="ORF">BOLC8T51112H</name>
</gene>
<feature type="signal peptide" evidence="14">
    <location>
        <begin position="1"/>
        <end position="21"/>
    </location>
</feature>
<keyword evidence="14" id="KW-0732">Signal</keyword>
<dbReference type="GO" id="GO:0005975">
    <property type="term" value="P:carbohydrate metabolic process"/>
    <property type="evidence" value="ECO:0007669"/>
    <property type="project" value="InterPro"/>
</dbReference>
<dbReference type="PANTHER" id="PTHR10353">
    <property type="entry name" value="GLYCOSYL HYDROLASE"/>
    <property type="match status" value="1"/>
</dbReference>
<comment type="subunit">
    <text evidence="4">Homodimer.</text>
</comment>
<dbReference type="GO" id="GO:0005773">
    <property type="term" value="C:vacuole"/>
    <property type="evidence" value="ECO:0007669"/>
    <property type="project" value="UniProtKB-SubCell"/>
</dbReference>
<dbReference type="PANTHER" id="PTHR10353:SF332">
    <property type="entry name" value="BETA-GLUCOSIDASE 16"/>
    <property type="match status" value="1"/>
</dbReference>
<keyword evidence="13" id="KW-0326">Glycosidase</keyword>
<sequence>MRSKCLLLLLLITLACIGVLAKNHSSRPRLRRNDFPEDFIFGSATSAYQCEGAAHEDGRGPSIWDTFSEKFPEKIKDGSNGSIADDSYNLYKEDVDLLHQIGFDAYRFSISWSRILPRGDLKGGINQAGIDYYNNLINLLLSKGVKPFVTIFHWDLPEALEHAYGGFLGSEIVNDFRDYAELCFQKFGDRVKHWTTLNEPFTVVHEGYTTGEKAPGRCSSFTNPKCFGGDGATEPYIVGHNFLLAHGAAVKIYREKYQAIQKGKIGIALNTVWHYPYSDSHADKLAAARATAFTFDYFLEPIVYGRYPADMVNYVKGGRLPTFTPEESSMLKGSYDFVGVNYYSSFYVKDVPCATENITMNTDSCVSIVGERNGVPIGPAAGSDWLLIYPKGIRDLLLYAKFKFNDPVLYITENGINENDDGTRPREEILKDTFRIEYHDKHFRQLHKAIVEDGCDVRGYYAWSLMDNFEWEHGYTARFGLYYVDFVNGLKRYPKDSVKWFKRFLNRSNGETREVKEVSREKSRSDGNKTLHEQVSFDESAGFFVSFMAANQSRRDEEQNRCSFDSTYPTSFY</sequence>
<dbReference type="Gene3D" id="3.20.20.80">
    <property type="entry name" value="Glycosidases"/>
    <property type="match status" value="1"/>
</dbReference>
<dbReference type="InterPro" id="IPR001360">
    <property type="entry name" value="Glyco_hydro_1"/>
</dbReference>
<comment type="similarity">
    <text evidence="3 12">Belongs to the glycosyl hydrolase 1 family.</text>
</comment>
<dbReference type="EC" id="3.2.1.147" evidence="5"/>
<evidence type="ECO:0000256" key="10">
    <source>
        <dbReference type="ARBA" id="ARBA00034026"/>
    </source>
</evidence>
<dbReference type="SUPFAM" id="SSF51445">
    <property type="entry name" value="(Trans)glycosidases"/>
    <property type="match status" value="1"/>
</dbReference>
<evidence type="ECO:0000256" key="9">
    <source>
        <dbReference type="ARBA" id="ARBA00032797"/>
    </source>
</evidence>
<evidence type="ECO:0000256" key="7">
    <source>
        <dbReference type="ARBA" id="ARBA00022801"/>
    </source>
</evidence>
<feature type="active site" description="Nucleophile" evidence="11">
    <location>
        <position position="413"/>
    </location>
</feature>
<comment type="subcellular location">
    <subcellularLocation>
        <location evidence="2">Vacuole</location>
    </subcellularLocation>
</comment>